<dbReference type="InterPro" id="IPR040442">
    <property type="entry name" value="Pyrv_kinase-like_dom_sf"/>
</dbReference>
<name>A0ABP9HYE8_9ACTN</name>
<comment type="similarity">
    <text evidence="1">Belongs to the HpcH/HpaI aldolase family.</text>
</comment>
<dbReference type="InterPro" id="IPR005000">
    <property type="entry name" value="Aldolase/citrate-lyase_domain"/>
</dbReference>
<accession>A0ABP9HYE8</accession>
<comment type="caution">
    <text evidence="5">The sequence shown here is derived from an EMBL/GenBank/DDBJ whole genome shotgun (WGS) entry which is preliminary data.</text>
</comment>
<dbReference type="GO" id="GO:0016829">
    <property type="term" value="F:lyase activity"/>
    <property type="evidence" value="ECO:0007669"/>
    <property type="project" value="UniProtKB-KW"/>
</dbReference>
<protein>
    <submittedName>
        <fullName evidence="5">Aldolase/citrate lyase family protein</fullName>
    </submittedName>
</protein>
<evidence type="ECO:0000259" key="4">
    <source>
        <dbReference type="Pfam" id="PF03328"/>
    </source>
</evidence>
<evidence type="ECO:0000313" key="5">
    <source>
        <dbReference type="EMBL" id="GAA4981719.1"/>
    </source>
</evidence>
<evidence type="ECO:0000313" key="6">
    <source>
        <dbReference type="Proteomes" id="UP001500610"/>
    </source>
</evidence>
<feature type="domain" description="HpcH/HpaI aldolase/citrate lyase" evidence="4">
    <location>
        <begin position="49"/>
        <end position="275"/>
    </location>
</feature>
<dbReference type="Proteomes" id="UP001500610">
    <property type="component" value="Unassembled WGS sequence"/>
</dbReference>
<reference evidence="6" key="1">
    <citation type="journal article" date="2019" name="Int. J. Syst. Evol. Microbiol.">
        <title>The Global Catalogue of Microorganisms (GCM) 10K type strain sequencing project: providing services to taxonomists for standard genome sequencing and annotation.</title>
        <authorList>
            <consortium name="The Broad Institute Genomics Platform"/>
            <consortium name="The Broad Institute Genome Sequencing Center for Infectious Disease"/>
            <person name="Wu L."/>
            <person name="Ma J."/>
        </authorList>
    </citation>
    <scope>NUCLEOTIDE SEQUENCE [LARGE SCALE GENOMIC DNA]</scope>
    <source>
        <strain evidence="6">JCM 17657</strain>
    </source>
</reference>
<evidence type="ECO:0000256" key="1">
    <source>
        <dbReference type="ARBA" id="ARBA00005568"/>
    </source>
</evidence>
<keyword evidence="3 5" id="KW-0456">Lyase</keyword>
<dbReference type="InterPro" id="IPR015813">
    <property type="entry name" value="Pyrv/PenolPyrv_kinase-like_dom"/>
</dbReference>
<keyword evidence="6" id="KW-1185">Reference proteome</keyword>
<gene>
    <name evidence="5" type="ORF">GCM10023257_20190</name>
</gene>
<dbReference type="RefSeq" id="WP_226025852.1">
    <property type="nucleotide sequence ID" value="NZ_BAABIV010000007.1"/>
</dbReference>
<dbReference type="PANTHER" id="PTHR30502">
    <property type="entry name" value="2-KETO-3-DEOXY-L-RHAMNONATE ALDOLASE"/>
    <property type="match status" value="1"/>
</dbReference>
<organism evidence="5 6">
    <name type="scientific">Streptomyces hyderabadensis</name>
    <dbReference type="NCBI Taxonomy" id="598549"/>
    <lineage>
        <taxon>Bacteria</taxon>
        <taxon>Bacillati</taxon>
        <taxon>Actinomycetota</taxon>
        <taxon>Actinomycetes</taxon>
        <taxon>Kitasatosporales</taxon>
        <taxon>Streptomycetaceae</taxon>
        <taxon>Streptomyces</taxon>
    </lineage>
</organism>
<proteinExistence type="inferred from homology"/>
<dbReference type="InterPro" id="IPR050251">
    <property type="entry name" value="HpcH-HpaI_aldolase"/>
</dbReference>
<dbReference type="Pfam" id="PF03328">
    <property type="entry name" value="HpcH_HpaI"/>
    <property type="match status" value="1"/>
</dbReference>
<dbReference type="Gene3D" id="3.20.20.60">
    <property type="entry name" value="Phosphoenolpyruvate-binding domains"/>
    <property type="match status" value="1"/>
</dbReference>
<keyword evidence="2" id="KW-0479">Metal-binding</keyword>
<dbReference type="PANTHER" id="PTHR30502:SF0">
    <property type="entry name" value="PHOSPHOENOLPYRUVATE CARBOXYLASE FAMILY PROTEIN"/>
    <property type="match status" value="1"/>
</dbReference>
<evidence type="ECO:0000256" key="2">
    <source>
        <dbReference type="ARBA" id="ARBA00022723"/>
    </source>
</evidence>
<dbReference type="EMBL" id="BAABIV010000007">
    <property type="protein sequence ID" value="GAA4981719.1"/>
    <property type="molecule type" value="Genomic_DNA"/>
</dbReference>
<evidence type="ECO:0000256" key="3">
    <source>
        <dbReference type="ARBA" id="ARBA00023239"/>
    </source>
</evidence>
<sequence>MSTTSARNASPHPPGTDARLNGIIDGFERGLPVFGAFAAPEPAAAIGLRDTDYDAVLFEAEHKPWDPPQLRDALQYLLDRREVRGAEGLAPATTPLVRVPPNGAELSQWHAKQALDLGAYGVVWPHIDTVEEARNAVAACRYPGQEPGDRGPAGLRGDSPAWAARYWGVPTAEYYRRADVWPLAPHGELLVGLMIESVRAVENLDEILRQVAGVGFVMIGEGDLSQELSLPRQYDHPAVVKYKQRILDICAGHGVAVAHPHVTAANVDEAVEQGYRLLFTAPVVSHPGLARGREIAGRS</sequence>
<dbReference type="SUPFAM" id="SSF51621">
    <property type="entry name" value="Phosphoenolpyruvate/pyruvate domain"/>
    <property type="match status" value="1"/>
</dbReference>